<evidence type="ECO:0000313" key="4">
    <source>
        <dbReference type="Proteomes" id="UP000217790"/>
    </source>
</evidence>
<evidence type="ECO:0000256" key="2">
    <source>
        <dbReference type="SAM" id="SignalP"/>
    </source>
</evidence>
<dbReference type="EMBL" id="KZ293745">
    <property type="protein sequence ID" value="PBK80428.1"/>
    <property type="molecule type" value="Genomic_DNA"/>
</dbReference>
<accession>A0A2H3CPT4</accession>
<dbReference type="InParanoid" id="A0A2H3CPT4"/>
<sequence length="76" mass="8744">WCGGNICRLLQAVYLLSFICLLRVDEVLKIQVHDIKFDAEDDIEKTERVSITLPFRKTSQFGSEFLGAVVNFFFPC</sequence>
<name>A0A2H3CPT4_ARMGA</name>
<dbReference type="OMA" id="WCGGNIC"/>
<evidence type="ECO:0008006" key="5">
    <source>
        <dbReference type="Google" id="ProtNLM"/>
    </source>
</evidence>
<dbReference type="GO" id="GO:0015074">
    <property type="term" value="P:DNA integration"/>
    <property type="evidence" value="ECO:0007669"/>
    <property type="project" value="InterPro"/>
</dbReference>
<dbReference type="AlphaFoldDB" id="A0A2H3CPT4"/>
<keyword evidence="4" id="KW-1185">Reference proteome</keyword>
<feature type="signal peptide" evidence="2">
    <location>
        <begin position="1"/>
        <end position="24"/>
    </location>
</feature>
<feature type="chain" id="PRO_5013823465" description="Tyr recombinase domain-containing protein" evidence="2">
    <location>
        <begin position="25"/>
        <end position="76"/>
    </location>
</feature>
<reference evidence="4" key="1">
    <citation type="journal article" date="2017" name="Nat. Ecol. Evol.">
        <title>Genome expansion and lineage-specific genetic innovations in the forest pathogenic fungi Armillaria.</title>
        <authorList>
            <person name="Sipos G."/>
            <person name="Prasanna A.N."/>
            <person name="Walter M.C."/>
            <person name="O'Connor E."/>
            <person name="Balint B."/>
            <person name="Krizsan K."/>
            <person name="Kiss B."/>
            <person name="Hess J."/>
            <person name="Varga T."/>
            <person name="Slot J."/>
            <person name="Riley R."/>
            <person name="Boka B."/>
            <person name="Rigling D."/>
            <person name="Barry K."/>
            <person name="Lee J."/>
            <person name="Mihaltcheva S."/>
            <person name="LaButti K."/>
            <person name="Lipzen A."/>
            <person name="Waldron R."/>
            <person name="Moloney N.M."/>
            <person name="Sperisen C."/>
            <person name="Kredics L."/>
            <person name="Vagvoelgyi C."/>
            <person name="Patrignani A."/>
            <person name="Fitzpatrick D."/>
            <person name="Nagy I."/>
            <person name="Doyle S."/>
            <person name="Anderson J.B."/>
            <person name="Grigoriev I.V."/>
            <person name="Gueldener U."/>
            <person name="Muensterkoetter M."/>
            <person name="Nagy L.G."/>
        </authorList>
    </citation>
    <scope>NUCLEOTIDE SEQUENCE [LARGE SCALE GENOMIC DNA]</scope>
    <source>
        <strain evidence="4">Ar21-2</strain>
    </source>
</reference>
<protein>
    <recommendedName>
        <fullName evidence="5">Tyr recombinase domain-containing protein</fullName>
    </recommendedName>
</protein>
<dbReference type="SUPFAM" id="SSF56349">
    <property type="entry name" value="DNA breaking-rejoining enzymes"/>
    <property type="match status" value="1"/>
</dbReference>
<dbReference type="InterPro" id="IPR011010">
    <property type="entry name" value="DNA_brk_join_enz"/>
</dbReference>
<keyword evidence="2" id="KW-0732">Signal</keyword>
<dbReference type="OrthoDB" id="3163890at2759"/>
<evidence type="ECO:0000256" key="1">
    <source>
        <dbReference type="ARBA" id="ARBA00023172"/>
    </source>
</evidence>
<gene>
    <name evidence="3" type="ORF">ARMGADRAFT_949670</name>
</gene>
<feature type="non-terminal residue" evidence="3">
    <location>
        <position position="1"/>
    </location>
</feature>
<dbReference type="Gene3D" id="1.10.443.10">
    <property type="entry name" value="Intergrase catalytic core"/>
    <property type="match status" value="1"/>
</dbReference>
<dbReference type="GO" id="GO:0003677">
    <property type="term" value="F:DNA binding"/>
    <property type="evidence" value="ECO:0007669"/>
    <property type="project" value="InterPro"/>
</dbReference>
<dbReference type="Proteomes" id="UP000217790">
    <property type="component" value="Unassembled WGS sequence"/>
</dbReference>
<keyword evidence="1" id="KW-0233">DNA recombination</keyword>
<dbReference type="InterPro" id="IPR013762">
    <property type="entry name" value="Integrase-like_cat_sf"/>
</dbReference>
<organism evidence="3 4">
    <name type="scientific">Armillaria gallica</name>
    <name type="common">Bulbous honey fungus</name>
    <name type="synonym">Armillaria bulbosa</name>
    <dbReference type="NCBI Taxonomy" id="47427"/>
    <lineage>
        <taxon>Eukaryota</taxon>
        <taxon>Fungi</taxon>
        <taxon>Dikarya</taxon>
        <taxon>Basidiomycota</taxon>
        <taxon>Agaricomycotina</taxon>
        <taxon>Agaricomycetes</taxon>
        <taxon>Agaricomycetidae</taxon>
        <taxon>Agaricales</taxon>
        <taxon>Marasmiineae</taxon>
        <taxon>Physalacriaceae</taxon>
        <taxon>Armillaria</taxon>
    </lineage>
</organism>
<proteinExistence type="predicted"/>
<evidence type="ECO:0000313" key="3">
    <source>
        <dbReference type="EMBL" id="PBK80428.1"/>
    </source>
</evidence>
<dbReference type="GO" id="GO:0006310">
    <property type="term" value="P:DNA recombination"/>
    <property type="evidence" value="ECO:0007669"/>
    <property type="project" value="UniProtKB-KW"/>
</dbReference>